<dbReference type="VEuPathDB" id="FungiDB:PAAG_11106"/>
<keyword evidence="2" id="KW-1185">Reference proteome</keyword>
<protein>
    <submittedName>
        <fullName evidence="1">Uncharacterized protein</fullName>
    </submittedName>
</protein>
<dbReference type="KEGG" id="pbl:PAAG_11106"/>
<gene>
    <name evidence="1" type="ORF">PAAG_11106</name>
</gene>
<dbReference type="OrthoDB" id="10551682at2759"/>
<dbReference type="Proteomes" id="UP000002059">
    <property type="component" value="Partially assembled WGS sequence"/>
</dbReference>
<dbReference type="HOGENOM" id="CLU_2292497_0_0_1"/>
<accession>A0A0A2V3X3</accession>
<dbReference type="GeneID" id="26970226"/>
<sequence length="101" mass="10332">MIHICFPGSRKALASASRTTPRARPPLPRSFVPAPPGLLLAPIGGCPLAGGAIGQFGSNHEAPEFSAASAVIGPSGDYVNLRRPSRLPSNGSGFALSRRAT</sequence>
<name>A0A0A2V3X3_PARBA</name>
<dbReference type="EMBL" id="KN293992">
    <property type="protein sequence ID" value="KGQ02153.1"/>
    <property type="molecule type" value="Genomic_DNA"/>
</dbReference>
<reference evidence="1 2" key="1">
    <citation type="journal article" date="2011" name="PLoS Genet.">
        <title>Comparative genomic analysis of human fungal pathogens causing paracoccidioidomycosis.</title>
        <authorList>
            <person name="Desjardins C.A."/>
            <person name="Champion M.D."/>
            <person name="Holder J.W."/>
            <person name="Muszewska A."/>
            <person name="Goldberg J."/>
            <person name="Bailao A.M."/>
            <person name="Brigido M.M."/>
            <person name="Ferreira M.E."/>
            <person name="Garcia A.M."/>
            <person name="Grynberg M."/>
            <person name="Gujja S."/>
            <person name="Heiman D.I."/>
            <person name="Henn M.R."/>
            <person name="Kodira C.D."/>
            <person name="Leon-Narvaez H."/>
            <person name="Longo L.V."/>
            <person name="Ma L.J."/>
            <person name="Malavazi I."/>
            <person name="Matsuo A.L."/>
            <person name="Morais F.V."/>
            <person name="Pereira M."/>
            <person name="Rodriguez-Brito S."/>
            <person name="Sakthikumar S."/>
            <person name="Salem-Izacc S.M."/>
            <person name="Sykes S.M."/>
            <person name="Teixeira M.M."/>
            <person name="Vallejo M.C."/>
            <person name="Walter M.E."/>
            <person name="Yandava C."/>
            <person name="Young S."/>
            <person name="Zeng Q."/>
            <person name="Zucker J."/>
            <person name="Felipe M.S."/>
            <person name="Goldman G.H."/>
            <person name="Haas B.J."/>
            <person name="McEwen J.G."/>
            <person name="Nino-Vega G."/>
            <person name="Puccia R."/>
            <person name="San-Blas G."/>
            <person name="Soares C.M."/>
            <person name="Birren B.W."/>
            <person name="Cuomo C.A."/>
        </authorList>
    </citation>
    <scope>NUCLEOTIDE SEQUENCE [LARGE SCALE GENOMIC DNA]</scope>
    <source>
        <strain evidence="2">ATCC MYA-826 / Pb01</strain>
    </source>
</reference>
<dbReference type="RefSeq" id="XP_015703616.1">
    <property type="nucleotide sequence ID" value="XM_015846812.1"/>
</dbReference>
<evidence type="ECO:0000313" key="1">
    <source>
        <dbReference type="EMBL" id="KGQ02153.1"/>
    </source>
</evidence>
<organism evidence="1 2">
    <name type="scientific">Paracoccidioides lutzii (strain ATCC MYA-826 / Pb01)</name>
    <name type="common">Paracoccidioides brasiliensis</name>
    <dbReference type="NCBI Taxonomy" id="502779"/>
    <lineage>
        <taxon>Eukaryota</taxon>
        <taxon>Fungi</taxon>
        <taxon>Dikarya</taxon>
        <taxon>Ascomycota</taxon>
        <taxon>Pezizomycotina</taxon>
        <taxon>Eurotiomycetes</taxon>
        <taxon>Eurotiomycetidae</taxon>
        <taxon>Onygenales</taxon>
        <taxon>Ajellomycetaceae</taxon>
        <taxon>Paracoccidioides</taxon>
    </lineage>
</organism>
<dbReference type="AlphaFoldDB" id="A0A0A2V3X3"/>
<proteinExistence type="predicted"/>
<evidence type="ECO:0000313" key="2">
    <source>
        <dbReference type="Proteomes" id="UP000002059"/>
    </source>
</evidence>